<feature type="domain" description="TonB-dependent receptor plug" evidence="13">
    <location>
        <begin position="4"/>
        <end position="120"/>
    </location>
</feature>
<dbReference type="Gene3D" id="2.40.170.20">
    <property type="entry name" value="TonB-dependent receptor, beta-barrel domain"/>
    <property type="match status" value="1"/>
</dbReference>
<dbReference type="InterPro" id="IPR037066">
    <property type="entry name" value="Plug_dom_sf"/>
</dbReference>
<dbReference type="OrthoDB" id="15609at2"/>
<evidence type="ECO:0000259" key="12">
    <source>
        <dbReference type="Pfam" id="PF00593"/>
    </source>
</evidence>
<accession>A0A5Q0BIE0</accession>
<keyword evidence="15" id="KW-1185">Reference proteome</keyword>
<evidence type="ECO:0000256" key="7">
    <source>
        <dbReference type="ARBA" id="ARBA00023077"/>
    </source>
</evidence>
<keyword evidence="3 10" id="KW-1134">Transmembrane beta strand</keyword>
<evidence type="ECO:0000256" key="8">
    <source>
        <dbReference type="ARBA" id="ARBA00023136"/>
    </source>
</evidence>
<evidence type="ECO:0000256" key="11">
    <source>
        <dbReference type="RuleBase" id="RU003357"/>
    </source>
</evidence>
<dbReference type="PANTHER" id="PTHR30069">
    <property type="entry name" value="TONB-DEPENDENT OUTER MEMBRANE RECEPTOR"/>
    <property type="match status" value="1"/>
</dbReference>
<dbReference type="Gene3D" id="2.170.130.10">
    <property type="entry name" value="TonB-dependent receptor, plug domain"/>
    <property type="match status" value="1"/>
</dbReference>
<evidence type="ECO:0000313" key="15">
    <source>
        <dbReference type="Proteomes" id="UP000325755"/>
    </source>
</evidence>
<keyword evidence="7 11" id="KW-0798">TonB box</keyword>
<dbReference type="InterPro" id="IPR000531">
    <property type="entry name" value="Beta-barrel_TonB"/>
</dbReference>
<dbReference type="InterPro" id="IPR036942">
    <property type="entry name" value="Beta-barrel_TonB_sf"/>
</dbReference>
<keyword evidence="8 10" id="KW-0472">Membrane</keyword>
<evidence type="ECO:0000256" key="9">
    <source>
        <dbReference type="ARBA" id="ARBA00023237"/>
    </source>
</evidence>
<keyword evidence="6" id="KW-0406">Ion transport</keyword>
<dbReference type="PANTHER" id="PTHR30069:SF53">
    <property type="entry name" value="COLICIN I RECEPTOR-RELATED"/>
    <property type="match status" value="1"/>
</dbReference>
<dbReference type="AlphaFoldDB" id="A0A5Q0BIE0"/>
<keyword evidence="4 10" id="KW-0812">Transmembrane</keyword>
<evidence type="ECO:0000313" key="14">
    <source>
        <dbReference type="EMBL" id="QFY41898.1"/>
    </source>
</evidence>
<evidence type="ECO:0000256" key="2">
    <source>
        <dbReference type="ARBA" id="ARBA00022448"/>
    </source>
</evidence>
<dbReference type="InterPro" id="IPR012910">
    <property type="entry name" value="Plug_dom"/>
</dbReference>
<comment type="similarity">
    <text evidence="10 11">Belongs to the TonB-dependent receptor family.</text>
</comment>
<feature type="domain" description="TonB-dependent receptor-like beta-barrel" evidence="12">
    <location>
        <begin position="260"/>
        <end position="737"/>
    </location>
</feature>
<gene>
    <name evidence="14" type="ORF">F6R98_04000</name>
</gene>
<evidence type="ECO:0000256" key="10">
    <source>
        <dbReference type="PROSITE-ProRule" id="PRU01360"/>
    </source>
</evidence>
<dbReference type="Pfam" id="PF00593">
    <property type="entry name" value="TonB_dep_Rec_b-barrel"/>
    <property type="match status" value="1"/>
</dbReference>
<dbReference type="InterPro" id="IPR039426">
    <property type="entry name" value="TonB-dep_rcpt-like"/>
</dbReference>
<keyword evidence="14" id="KW-0675">Receptor</keyword>
<dbReference type="GO" id="GO:0015344">
    <property type="term" value="F:siderophore uptake transmembrane transporter activity"/>
    <property type="evidence" value="ECO:0007669"/>
    <property type="project" value="TreeGrafter"/>
</dbReference>
<dbReference type="KEGG" id="mmob:F6R98_04000"/>
<evidence type="ECO:0000256" key="1">
    <source>
        <dbReference type="ARBA" id="ARBA00004571"/>
    </source>
</evidence>
<evidence type="ECO:0000256" key="5">
    <source>
        <dbReference type="ARBA" id="ARBA00022729"/>
    </source>
</evidence>
<keyword evidence="5" id="KW-0732">Signal</keyword>
<dbReference type="Pfam" id="PF07715">
    <property type="entry name" value="Plug"/>
    <property type="match status" value="1"/>
</dbReference>
<organism evidence="14 15">
    <name type="scientific">Candidatus Methylospira mobilis</name>
    <dbReference type="NCBI Taxonomy" id="1808979"/>
    <lineage>
        <taxon>Bacteria</taxon>
        <taxon>Pseudomonadati</taxon>
        <taxon>Pseudomonadota</taxon>
        <taxon>Gammaproteobacteria</taxon>
        <taxon>Methylococcales</taxon>
        <taxon>Methylococcaceae</taxon>
        <taxon>Candidatus Methylospira</taxon>
    </lineage>
</organism>
<keyword evidence="2 10" id="KW-0813">Transport</keyword>
<dbReference type="GO" id="GO:0009279">
    <property type="term" value="C:cell outer membrane"/>
    <property type="evidence" value="ECO:0007669"/>
    <property type="project" value="UniProtKB-SubCell"/>
</dbReference>
<sequence>MVEKYKLPVTTESIDTKEIDERVNLITVEDSIKYMPSIEVRKRYSGDTNEPMGTRTASLSQSARTMIFADGILLSTYLNNNNTNTGSPRWNTVAPGELERSDMMYGPFSAQYAGNSMGGVLVMTTKMPTKFVAGVNAMGAFGTYDALGASGDTNAQNYAMYVGDKLDDFSFRFDYNHLYSLSQPIGYSTVVQAVGTRSSTGIPVQGAVPSYNSYGAPMYVLGVNNGQYATTQDNMKLKLAYDITDTIRLSYTIGLWLNNQDAEYSSYLTTNGNSFTGGSGSSNSSININGNLYTGSQYSIFSPVLAHQQTWSHGITLKSETGGAFDWELVGSIVNLGVDTSRTATVPPTAAASATTGYGRSTILSGSNWYTVDGKGIYRVDEDLLGHHEVSFGFHNDSYELNNPVYTTNNWQNGSPTAINGANSNIYQNAQGQTMTQGYWIQDSLDFNKEWNFTLGGRLEHWDAYNGVNQTMVGTTLQTVNQQDQQSTNFSPKVKLTWNPSLDWRIGAAFGEAWRYPTVGEPFQTSTVGTSVYNANPNLRPEQAFSSELSNEYFMENGKARLSFFSEAVNNAIYSVSTLMSNGTVSNTTQNVPSTNIFGAEFSGEMKDVIFKSLNLYGTATYAHGRIGSDPAADAANIAAATPTALLTNPGTGMPVSGAVVPRIPEWRSSFTVSYSPLERMTTSVSGRYSSQTFSQLNNSDVYHNTYVGNSAYFVLDLKVNYKIDDKFTFNAGIDNVTNKLYWLYHPFPQRTFVAQLKYDW</sequence>
<keyword evidence="9 10" id="KW-0998">Cell outer membrane</keyword>
<evidence type="ECO:0000256" key="6">
    <source>
        <dbReference type="ARBA" id="ARBA00023065"/>
    </source>
</evidence>
<evidence type="ECO:0000259" key="13">
    <source>
        <dbReference type="Pfam" id="PF07715"/>
    </source>
</evidence>
<protein>
    <submittedName>
        <fullName evidence="14">TonB-dependent receptor</fullName>
    </submittedName>
</protein>
<name>A0A5Q0BIE0_9GAMM</name>
<reference evidence="14 15" key="1">
    <citation type="submission" date="2019-09" db="EMBL/GenBank/DDBJ databases">
        <title>Ecophysiology of the spiral-shaped methanotroph Methylospira mobilis as revealed by the complete genome sequence.</title>
        <authorList>
            <person name="Oshkin I.Y."/>
            <person name="Dedysh S.N."/>
            <person name="Miroshnikov K."/>
            <person name="Danilova O.V."/>
            <person name="Hakobyan A."/>
            <person name="Liesack W."/>
        </authorList>
    </citation>
    <scope>NUCLEOTIDE SEQUENCE [LARGE SCALE GENOMIC DNA]</scope>
    <source>
        <strain evidence="14 15">Shm1</strain>
    </source>
</reference>
<dbReference type="SUPFAM" id="SSF56935">
    <property type="entry name" value="Porins"/>
    <property type="match status" value="1"/>
</dbReference>
<proteinExistence type="inferred from homology"/>
<dbReference type="Proteomes" id="UP000325755">
    <property type="component" value="Chromosome"/>
</dbReference>
<dbReference type="InParanoid" id="A0A5Q0BIE0"/>
<dbReference type="EMBL" id="CP044205">
    <property type="protein sequence ID" value="QFY41898.1"/>
    <property type="molecule type" value="Genomic_DNA"/>
</dbReference>
<dbReference type="GO" id="GO:0044718">
    <property type="term" value="P:siderophore transmembrane transport"/>
    <property type="evidence" value="ECO:0007669"/>
    <property type="project" value="TreeGrafter"/>
</dbReference>
<evidence type="ECO:0000256" key="4">
    <source>
        <dbReference type="ARBA" id="ARBA00022692"/>
    </source>
</evidence>
<comment type="subcellular location">
    <subcellularLocation>
        <location evidence="1 10">Cell outer membrane</location>
        <topology evidence="1 10">Multi-pass membrane protein</topology>
    </subcellularLocation>
</comment>
<evidence type="ECO:0000256" key="3">
    <source>
        <dbReference type="ARBA" id="ARBA00022452"/>
    </source>
</evidence>
<dbReference type="PROSITE" id="PS52016">
    <property type="entry name" value="TONB_DEPENDENT_REC_3"/>
    <property type="match status" value="1"/>
</dbReference>